<evidence type="ECO:0000313" key="2">
    <source>
        <dbReference type="Proteomes" id="UP000053105"/>
    </source>
</evidence>
<accession>A0A0N0BBZ2</accession>
<evidence type="ECO:0000313" key="1">
    <source>
        <dbReference type="EMBL" id="KOX67914.1"/>
    </source>
</evidence>
<dbReference type="AlphaFoldDB" id="A0A0N0BBZ2"/>
<proteinExistence type="predicted"/>
<dbReference type="Proteomes" id="UP000053105">
    <property type="component" value="Unassembled WGS sequence"/>
</dbReference>
<name>A0A0N0BBZ2_9HYME</name>
<dbReference type="OrthoDB" id="6931295at2759"/>
<reference evidence="1 2" key="1">
    <citation type="submission" date="2015-07" db="EMBL/GenBank/DDBJ databases">
        <title>The genome of Melipona quadrifasciata.</title>
        <authorList>
            <person name="Pan H."/>
            <person name="Kapheim K."/>
        </authorList>
    </citation>
    <scope>NUCLEOTIDE SEQUENCE [LARGE SCALE GENOMIC DNA]</scope>
    <source>
        <strain evidence="1">0111107301</strain>
        <tissue evidence="1">Whole body</tissue>
    </source>
</reference>
<dbReference type="EMBL" id="KQ435966">
    <property type="protein sequence ID" value="KOX67914.1"/>
    <property type="molecule type" value="Genomic_DNA"/>
</dbReference>
<sequence>MKAMRLNKKTITAKGIEWVPSETVLVTFEGSTLPEYFKIFRFYNVKQSATNAATLLMRCGSNKVCMGCGTNTSIEDHKCKACTINAYTAKTTITLSPENEFKLKCIGDNARTDLKPNPQWPTLKALTNKEL</sequence>
<organism evidence="1 2">
    <name type="scientific">Melipona quadrifasciata</name>
    <dbReference type="NCBI Taxonomy" id="166423"/>
    <lineage>
        <taxon>Eukaryota</taxon>
        <taxon>Metazoa</taxon>
        <taxon>Ecdysozoa</taxon>
        <taxon>Arthropoda</taxon>
        <taxon>Hexapoda</taxon>
        <taxon>Insecta</taxon>
        <taxon>Pterygota</taxon>
        <taxon>Neoptera</taxon>
        <taxon>Endopterygota</taxon>
        <taxon>Hymenoptera</taxon>
        <taxon>Apocrita</taxon>
        <taxon>Aculeata</taxon>
        <taxon>Apoidea</taxon>
        <taxon>Anthophila</taxon>
        <taxon>Apidae</taxon>
        <taxon>Melipona</taxon>
    </lineage>
</organism>
<keyword evidence="2" id="KW-1185">Reference proteome</keyword>
<gene>
    <name evidence="1" type="ORF">WN51_08151</name>
</gene>
<protein>
    <submittedName>
        <fullName evidence="1">Uncharacterized protein</fullName>
    </submittedName>
</protein>